<dbReference type="SUPFAM" id="SSF63825">
    <property type="entry name" value="YWTD domain"/>
    <property type="match status" value="1"/>
</dbReference>
<reference evidence="3 4" key="1">
    <citation type="submission" date="2023-08" db="EMBL/GenBank/DDBJ databases">
        <authorList>
            <person name="Park J.-S."/>
        </authorList>
    </citation>
    <scope>NUCLEOTIDE SEQUENCE [LARGE SCALE GENOMIC DNA]</scope>
    <source>
        <strain evidence="3 4">2205BS29-5</strain>
    </source>
</reference>
<name>A0ABT9J7I2_9RHOB</name>
<organism evidence="3 4">
    <name type="scientific">Paracoccus spongiarum</name>
    <dbReference type="NCBI Taxonomy" id="3064387"/>
    <lineage>
        <taxon>Bacteria</taxon>
        <taxon>Pseudomonadati</taxon>
        <taxon>Pseudomonadota</taxon>
        <taxon>Alphaproteobacteria</taxon>
        <taxon>Rhodobacterales</taxon>
        <taxon>Paracoccaceae</taxon>
        <taxon>Paracoccus</taxon>
    </lineage>
</organism>
<dbReference type="EMBL" id="JAVAMQ010000001">
    <property type="protein sequence ID" value="MDP5305741.1"/>
    <property type="molecule type" value="Genomic_DNA"/>
</dbReference>
<gene>
    <name evidence="3" type="ORF">Q5Y72_01330</name>
</gene>
<feature type="domain" description="DUF4394" evidence="2">
    <location>
        <begin position="33"/>
        <end position="253"/>
    </location>
</feature>
<proteinExistence type="predicted"/>
<feature type="signal peptide" evidence="1">
    <location>
        <begin position="1"/>
        <end position="20"/>
    </location>
</feature>
<keyword evidence="4" id="KW-1185">Reference proteome</keyword>
<dbReference type="RefSeq" id="WP_305961615.1">
    <property type="nucleotide sequence ID" value="NZ_JAVAMQ010000001.1"/>
</dbReference>
<evidence type="ECO:0000259" key="2">
    <source>
        <dbReference type="Pfam" id="PF14339"/>
    </source>
</evidence>
<comment type="caution">
    <text evidence="3">The sequence shown here is derived from an EMBL/GenBank/DDBJ whole genome shotgun (WGS) entry which is preliminary data.</text>
</comment>
<evidence type="ECO:0000313" key="4">
    <source>
        <dbReference type="Proteomes" id="UP001224997"/>
    </source>
</evidence>
<evidence type="ECO:0000313" key="3">
    <source>
        <dbReference type="EMBL" id="MDP5305741.1"/>
    </source>
</evidence>
<protein>
    <submittedName>
        <fullName evidence="3">DUF4394 domain-containing protein</fullName>
    </submittedName>
</protein>
<feature type="chain" id="PRO_5046156351" evidence="1">
    <location>
        <begin position="21"/>
        <end position="259"/>
    </location>
</feature>
<keyword evidence="1" id="KW-0732">Signal</keyword>
<sequence>MHRIIATLIATTAISGAAGAATVIGLAGDRTIVRIDPASAAVTGMIEVSGADRLLGIDYRPANGTLIGVTDNQTIVTIDPETGAATEIAAMTAQLPIAEGAPVIVDVNPAADKLRFMSGTTNHRVDMDSGEATVDGALNWAEGDANAGAPFMVAGTGYTNSHGKPETTAMFNIDAALSSLLQQTAPNDGTNATIGSLGVALEGPIGFDVAADGEGANTAWLAALGGLHTVDLETGAVSESWQIDGLDVALRDITVWPSM</sequence>
<evidence type="ECO:0000256" key="1">
    <source>
        <dbReference type="SAM" id="SignalP"/>
    </source>
</evidence>
<accession>A0ABT9J7I2</accession>
<dbReference type="InterPro" id="IPR025507">
    <property type="entry name" value="DUF4394"/>
</dbReference>
<dbReference type="Proteomes" id="UP001224997">
    <property type="component" value="Unassembled WGS sequence"/>
</dbReference>
<dbReference type="Pfam" id="PF14339">
    <property type="entry name" value="DUF4394"/>
    <property type="match status" value="1"/>
</dbReference>